<accession>A0ABQ3VS91</accession>
<dbReference type="InterPro" id="IPR011335">
    <property type="entry name" value="Restrct_endonuc-II-like"/>
</dbReference>
<evidence type="ECO:0000259" key="4">
    <source>
        <dbReference type="Pfam" id="PF04471"/>
    </source>
</evidence>
<dbReference type="InterPro" id="IPR016136">
    <property type="entry name" value="DNA_helicase_N/primase_C"/>
</dbReference>
<feature type="domain" description="Restriction endonuclease type IV Mrr" evidence="4">
    <location>
        <begin position="161"/>
        <end position="278"/>
    </location>
</feature>
<dbReference type="Pfam" id="PF04471">
    <property type="entry name" value="Mrr_cat"/>
    <property type="match status" value="1"/>
</dbReference>
<evidence type="ECO:0000256" key="2">
    <source>
        <dbReference type="ARBA" id="ARBA00023125"/>
    </source>
</evidence>
<dbReference type="InterPro" id="IPR007560">
    <property type="entry name" value="Restrct_endonuc_IV_Mrr"/>
</dbReference>
<dbReference type="SUPFAM" id="SSF48024">
    <property type="entry name" value="N-terminal domain of DnaB helicase"/>
    <property type="match status" value="1"/>
</dbReference>
<name>A0ABQ3VS91_9CHLR</name>
<dbReference type="InterPro" id="IPR011856">
    <property type="entry name" value="tRNA_endonuc-like_dom_sf"/>
</dbReference>
<evidence type="ECO:0000259" key="3">
    <source>
        <dbReference type="Pfam" id="PF00772"/>
    </source>
</evidence>
<comment type="caution">
    <text evidence="5">The sequence shown here is derived from an EMBL/GenBank/DDBJ whole genome shotgun (WGS) entry which is preliminary data.</text>
</comment>
<evidence type="ECO:0000313" key="6">
    <source>
        <dbReference type="Proteomes" id="UP000635565"/>
    </source>
</evidence>
<evidence type="ECO:0000313" key="5">
    <source>
        <dbReference type="EMBL" id="GHO88196.1"/>
    </source>
</evidence>
<dbReference type="Pfam" id="PF00772">
    <property type="entry name" value="DnaB"/>
    <property type="match status" value="1"/>
</dbReference>
<evidence type="ECO:0008006" key="7">
    <source>
        <dbReference type="Google" id="ProtNLM"/>
    </source>
</evidence>
<keyword evidence="1" id="KW-0235">DNA replication</keyword>
<reference evidence="5 6" key="1">
    <citation type="journal article" date="2021" name="Int. J. Syst. Evol. Microbiol.">
        <title>Reticulibacter mediterranei gen. nov., sp. nov., within the new family Reticulibacteraceae fam. nov., and Ktedonospora formicarum gen. nov., sp. nov., Ktedonobacter robiniae sp. nov., Dictyobacter formicarum sp. nov. and Dictyobacter arantiisoli sp. nov., belonging to the class Ktedonobacteria.</title>
        <authorList>
            <person name="Yabe S."/>
            <person name="Zheng Y."/>
            <person name="Wang C.M."/>
            <person name="Sakai Y."/>
            <person name="Abe K."/>
            <person name="Yokota A."/>
            <person name="Donadio S."/>
            <person name="Cavaletti L."/>
            <person name="Monciardini P."/>
        </authorList>
    </citation>
    <scope>NUCLEOTIDE SEQUENCE [LARGE SCALE GENOMIC DNA]</scope>
    <source>
        <strain evidence="5 6">SOSP1-9</strain>
    </source>
</reference>
<dbReference type="Gene3D" id="1.10.860.10">
    <property type="entry name" value="DNAb Helicase, Chain A"/>
    <property type="match status" value="1"/>
</dbReference>
<dbReference type="InterPro" id="IPR036185">
    <property type="entry name" value="DNA_heli_DnaB-like_N_sf"/>
</dbReference>
<keyword evidence="2" id="KW-0238">DNA-binding</keyword>
<dbReference type="Proteomes" id="UP000635565">
    <property type="component" value="Unassembled WGS sequence"/>
</dbReference>
<dbReference type="InterPro" id="IPR052906">
    <property type="entry name" value="Type_IV_Methyl-Rstrct_Enzyme"/>
</dbReference>
<gene>
    <name evidence="5" type="ORF">KSZ_62020</name>
</gene>
<organism evidence="5 6">
    <name type="scientific">Dictyobacter formicarum</name>
    <dbReference type="NCBI Taxonomy" id="2778368"/>
    <lineage>
        <taxon>Bacteria</taxon>
        <taxon>Bacillati</taxon>
        <taxon>Chloroflexota</taxon>
        <taxon>Ktedonobacteria</taxon>
        <taxon>Ktedonobacterales</taxon>
        <taxon>Dictyobacteraceae</taxon>
        <taxon>Dictyobacter</taxon>
    </lineage>
</organism>
<evidence type="ECO:0000256" key="1">
    <source>
        <dbReference type="ARBA" id="ARBA00022705"/>
    </source>
</evidence>
<dbReference type="EMBL" id="BNJJ01000022">
    <property type="protein sequence ID" value="GHO88196.1"/>
    <property type="molecule type" value="Genomic_DNA"/>
</dbReference>
<keyword evidence="6" id="KW-1185">Reference proteome</keyword>
<sequence length="285" mass="32905">MNHKEIDEDSKIERKVLGHFLFNPEYILSLKDHLRPEDFSLEAHQTIYRAVLSFAEKGRIYDFIDVCDELVRHRKLDEIGGASYIVSLLQENNPEEDMIQYVQTFGRSARLRHKKDAGQAYAHTLYSQTALASLETRQQIARLSPSFRIFEKILDQQGAPLDRLHWREFEELIADLLEKDGYQVKLGCGTKDGGQDIIAMKELEGVGSFMSVWQAKKLVPEKKVGLSVIRELADTRTQHKASKGIIVTSTYLTRGALERVSQDQFILGKVDRDDLMKWVRRIKRR</sequence>
<feature type="domain" description="DNA helicase DnaB-like N-terminal" evidence="3">
    <location>
        <begin position="10"/>
        <end position="103"/>
    </location>
</feature>
<dbReference type="PANTHER" id="PTHR30015:SF7">
    <property type="entry name" value="TYPE IV METHYL-DIRECTED RESTRICTION ENZYME ECOKMRR"/>
    <property type="match status" value="1"/>
</dbReference>
<protein>
    <recommendedName>
        <fullName evidence="7">Restriction endonuclease type IV Mrr domain-containing protein</fullName>
    </recommendedName>
</protein>
<dbReference type="SUPFAM" id="SSF52980">
    <property type="entry name" value="Restriction endonuclease-like"/>
    <property type="match status" value="1"/>
</dbReference>
<dbReference type="PANTHER" id="PTHR30015">
    <property type="entry name" value="MRR RESTRICTION SYSTEM PROTEIN"/>
    <property type="match status" value="1"/>
</dbReference>
<proteinExistence type="predicted"/>
<dbReference type="Gene3D" id="3.40.1350.10">
    <property type="match status" value="1"/>
</dbReference>
<dbReference type="RefSeq" id="WP_201365804.1">
    <property type="nucleotide sequence ID" value="NZ_BNJJ01000022.1"/>
</dbReference>
<dbReference type="InterPro" id="IPR007693">
    <property type="entry name" value="DNA_helicase_DnaB-like_N"/>
</dbReference>